<dbReference type="InterPro" id="IPR008250">
    <property type="entry name" value="ATPase_P-typ_transduc_dom_A_sf"/>
</dbReference>
<dbReference type="InterPro" id="IPR023298">
    <property type="entry name" value="ATPase_P-typ_TM_dom_sf"/>
</dbReference>
<dbReference type="InterPro" id="IPR018303">
    <property type="entry name" value="ATPase_P-typ_P_site"/>
</dbReference>
<feature type="transmembrane region" description="Helical" evidence="8">
    <location>
        <begin position="743"/>
        <end position="765"/>
    </location>
</feature>
<feature type="domain" description="Cation-transporting P-type ATPase N-terminal" evidence="9">
    <location>
        <begin position="40"/>
        <end position="113"/>
    </location>
</feature>
<evidence type="ECO:0000256" key="5">
    <source>
        <dbReference type="ARBA" id="ARBA00022967"/>
    </source>
</evidence>
<evidence type="ECO:0000256" key="1">
    <source>
        <dbReference type="ARBA" id="ARBA00004141"/>
    </source>
</evidence>
<dbReference type="InterPro" id="IPR006068">
    <property type="entry name" value="ATPase_P-typ_cation-transptr_C"/>
</dbReference>
<proteinExistence type="predicted"/>
<dbReference type="GO" id="GO:0016887">
    <property type="term" value="F:ATP hydrolysis activity"/>
    <property type="evidence" value="ECO:0007669"/>
    <property type="project" value="InterPro"/>
</dbReference>
<dbReference type="Proteomes" id="UP000245934">
    <property type="component" value="Unassembled WGS sequence"/>
</dbReference>
<evidence type="ECO:0000313" key="10">
    <source>
        <dbReference type="EMBL" id="PWR71890.1"/>
    </source>
</evidence>
<dbReference type="SFLD" id="SFLDF00027">
    <property type="entry name" value="p-type_atpase"/>
    <property type="match status" value="1"/>
</dbReference>
<dbReference type="InterPro" id="IPR023214">
    <property type="entry name" value="HAD_sf"/>
</dbReference>
<dbReference type="Gene3D" id="2.70.150.10">
    <property type="entry name" value="Calcium-transporting ATPase, cytoplasmic transduction domain A"/>
    <property type="match status" value="1"/>
</dbReference>
<dbReference type="SFLD" id="SFLDS00003">
    <property type="entry name" value="Haloacid_Dehalogenase"/>
    <property type="match status" value="1"/>
</dbReference>
<keyword evidence="7 8" id="KW-0472">Membrane</keyword>
<dbReference type="InterPro" id="IPR023299">
    <property type="entry name" value="ATPase_P-typ_cyto_dom_N"/>
</dbReference>
<dbReference type="Pfam" id="PF00689">
    <property type="entry name" value="Cation_ATPase_C"/>
    <property type="match status" value="1"/>
</dbReference>
<dbReference type="Pfam" id="PF00690">
    <property type="entry name" value="Cation_ATPase_N"/>
    <property type="match status" value="1"/>
</dbReference>
<feature type="transmembrane region" description="Helical" evidence="8">
    <location>
        <begin position="688"/>
        <end position="711"/>
    </location>
</feature>
<evidence type="ECO:0000259" key="9">
    <source>
        <dbReference type="SMART" id="SM00831"/>
    </source>
</evidence>
<dbReference type="InterPro" id="IPR001757">
    <property type="entry name" value="P_typ_ATPase"/>
</dbReference>
<dbReference type="PROSITE" id="PS00154">
    <property type="entry name" value="ATPASE_E1_E2"/>
    <property type="match status" value="1"/>
</dbReference>
<dbReference type="GO" id="GO:0005524">
    <property type="term" value="F:ATP binding"/>
    <property type="evidence" value="ECO:0007669"/>
    <property type="project" value="UniProtKB-KW"/>
</dbReference>
<dbReference type="AlphaFoldDB" id="A0A2V2MZX4"/>
<dbReference type="InterPro" id="IPR036412">
    <property type="entry name" value="HAD-like_sf"/>
</dbReference>
<dbReference type="FunFam" id="3.40.50.1000:FF:000001">
    <property type="entry name" value="Phospholipid-transporting ATPase IC"/>
    <property type="match status" value="1"/>
</dbReference>
<feature type="transmembrane region" description="Helical" evidence="8">
    <location>
        <begin position="280"/>
        <end position="299"/>
    </location>
</feature>
<keyword evidence="4" id="KW-0067">ATP-binding</keyword>
<dbReference type="SFLD" id="SFLDG00002">
    <property type="entry name" value="C1.7:_P-type_atpase_like"/>
    <property type="match status" value="1"/>
</dbReference>
<feature type="transmembrane region" description="Helical" evidence="8">
    <location>
        <begin position="777"/>
        <end position="794"/>
    </location>
</feature>
<name>A0A2V2MZX4_9EURY</name>
<dbReference type="Pfam" id="PF00702">
    <property type="entry name" value="Hydrolase"/>
    <property type="match status" value="1"/>
</dbReference>
<dbReference type="PRINTS" id="PR00119">
    <property type="entry name" value="CATATPASE"/>
</dbReference>
<accession>A0A2V2MZX4</accession>
<dbReference type="EMBL" id="QGMZ01000028">
    <property type="protein sequence ID" value="PWR71890.1"/>
    <property type="molecule type" value="Genomic_DNA"/>
</dbReference>
<dbReference type="SUPFAM" id="SSF56784">
    <property type="entry name" value="HAD-like"/>
    <property type="match status" value="1"/>
</dbReference>
<keyword evidence="3" id="KW-0547">Nucleotide-binding</keyword>
<feature type="transmembrane region" description="Helical" evidence="8">
    <location>
        <begin position="93"/>
        <end position="111"/>
    </location>
</feature>
<dbReference type="Pfam" id="PF00122">
    <property type="entry name" value="E1-E2_ATPase"/>
    <property type="match status" value="1"/>
</dbReference>
<keyword evidence="5" id="KW-1278">Translocase</keyword>
<protein>
    <submittedName>
        <fullName evidence="10">Cation-transporting ATPase</fullName>
    </submittedName>
</protein>
<evidence type="ECO:0000256" key="6">
    <source>
        <dbReference type="ARBA" id="ARBA00022989"/>
    </source>
</evidence>
<dbReference type="GO" id="GO:0016020">
    <property type="term" value="C:membrane"/>
    <property type="evidence" value="ECO:0007669"/>
    <property type="project" value="UniProtKB-SubCell"/>
</dbReference>
<evidence type="ECO:0000256" key="3">
    <source>
        <dbReference type="ARBA" id="ARBA00022741"/>
    </source>
</evidence>
<evidence type="ECO:0000256" key="8">
    <source>
        <dbReference type="SAM" id="Phobius"/>
    </source>
</evidence>
<keyword evidence="6 8" id="KW-1133">Transmembrane helix</keyword>
<evidence type="ECO:0000256" key="4">
    <source>
        <dbReference type="ARBA" id="ARBA00022840"/>
    </source>
</evidence>
<dbReference type="SUPFAM" id="SSF81665">
    <property type="entry name" value="Calcium ATPase, transmembrane domain M"/>
    <property type="match status" value="1"/>
</dbReference>
<dbReference type="PRINTS" id="PR00120">
    <property type="entry name" value="HATPASE"/>
</dbReference>
<comment type="caution">
    <text evidence="10">The sequence shown here is derived from an EMBL/GenBank/DDBJ whole genome shotgun (WGS) entry which is preliminary data.</text>
</comment>
<dbReference type="SUPFAM" id="SSF81653">
    <property type="entry name" value="Calcium ATPase, transduction domain A"/>
    <property type="match status" value="1"/>
</dbReference>
<feature type="transmembrane region" description="Helical" evidence="8">
    <location>
        <begin position="839"/>
        <end position="859"/>
    </location>
</feature>
<evidence type="ECO:0000256" key="2">
    <source>
        <dbReference type="ARBA" id="ARBA00022692"/>
    </source>
</evidence>
<sequence>MRGKNRDLFWHPAGYLSFNGPGENMTTHGSEEEHKIGIFQYASLSLENLQELFHTSLPEGLSQENAGASLQRDGLNEISATQVHWWEIAIRQFKSPFIYLLLVAAVIVYAIGEHVDAGIIVGFVFINAALGFYQEYKSEQSLRALQQFISPRSRVKRDNNWQVIDSRNLVKGDIISLVTGDAIPADLRVIHTNHLIVNETTLTGESVPVLKDADILPSVPKNIYESHNLLFSGTSVVEGEATALVLETGERTTMGRIAKLTVETTKESEFSKGISSFSSFILRMILITLVFIFLANLVIKGENADVFELVVFCIALVVSVVPEALPVVTTVSLSRGALQLAKHEVIVKRLTAIEDIGSIEVLCSDKTGTLTENSLSATDYSPDAHPALLSYAALTVAQTLEKTEPFDIAIEKEAADWQVLPDNGSKRLMELPFDPVRRRNAVLIRNEKETFMIVRGAPEVIIGLSSLLNSEKEGIEKWISDKGKAGERTIAIAKRTFPGEKETIIPEDEQDLQFLGVMAFADPIKPSTYHAVEKARELGVAIKIITGDSPEVAGAVGVKIGLLDDPSMVLTGSVLQELPENDRAEAITRHAVIARVTPEQKYDIIKTLQRSFTVGFLGEGINDAPALKLAGVSMVVESAADIAREAADIILLQKNLEVIMDGIESGRGVFANSVKYLKATLASNFGHFYAIAIGSMFISFLPMLPIQILLVNLLSDFPMISIATDTVDKNEVKKPRKYEVREIMLVATLLGVVVTVFDLMFFAFFMHEGDKILQTNWFVGSILTELVFLFSIRTKLPCYQAERPSGYVILLTAVAALATVLLPYTVIGEKLFHFYPPSAMHLGIIFSLVAAFFVCSELVKHMYYRYTG</sequence>
<gene>
    <name evidence="10" type="ORF">DLD82_12785</name>
</gene>
<feature type="transmembrane region" description="Helical" evidence="8">
    <location>
        <begin position="806"/>
        <end position="827"/>
    </location>
</feature>
<dbReference type="Gene3D" id="1.20.1110.10">
    <property type="entry name" value="Calcium-transporting ATPase, transmembrane domain"/>
    <property type="match status" value="1"/>
</dbReference>
<dbReference type="InterPro" id="IPR044492">
    <property type="entry name" value="P_typ_ATPase_HD_dom"/>
</dbReference>
<comment type="subcellular location">
    <subcellularLocation>
        <location evidence="1">Membrane</location>
        <topology evidence="1">Multi-pass membrane protein</topology>
    </subcellularLocation>
</comment>
<dbReference type="InterPro" id="IPR004014">
    <property type="entry name" value="ATPase_P-typ_cation-transptr_N"/>
</dbReference>
<organism evidence="10 11">
    <name type="scientific">Methanospirillum stamsii</name>
    <dbReference type="NCBI Taxonomy" id="1277351"/>
    <lineage>
        <taxon>Archaea</taxon>
        <taxon>Methanobacteriati</taxon>
        <taxon>Methanobacteriota</taxon>
        <taxon>Stenosarchaea group</taxon>
        <taxon>Methanomicrobia</taxon>
        <taxon>Methanomicrobiales</taxon>
        <taxon>Methanospirillaceae</taxon>
        <taxon>Methanospirillum</taxon>
    </lineage>
</organism>
<evidence type="ECO:0000256" key="7">
    <source>
        <dbReference type="ARBA" id="ARBA00023136"/>
    </source>
</evidence>
<dbReference type="Gene3D" id="3.40.1110.10">
    <property type="entry name" value="Calcium-transporting ATPase, cytoplasmic domain N"/>
    <property type="match status" value="1"/>
</dbReference>
<keyword evidence="2 8" id="KW-0812">Transmembrane</keyword>
<evidence type="ECO:0000313" key="11">
    <source>
        <dbReference type="Proteomes" id="UP000245934"/>
    </source>
</evidence>
<dbReference type="InterPro" id="IPR059000">
    <property type="entry name" value="ATPase_P-type_domA"/>
</dbReference>
<dbReference type="SMART" id="SM00831">
    <property type="entry name" value="Cation_ATPase_N"/>
    <property type="match status" value="1"/>
</dbReference>
<reference evidence="10 11" key="1">
    <citation type="submission" date="2018-05" db="EMBL/GenBank/DDBJ databases">
        <title>Draft genome of Methanospirillum stamsii Pt1.</title>
        <authorList>
            <person name="Dueholm M.S."/>
            <person name="Nielsen P.H."/>
            <person name="Bakmann L.F."/>
            <person name="Otzen D.E."/>
        </authorList>
    </citation>
    <scope>NUCLEOTIDE SEQUENCE [LARGE SCALE GENOMIC DNA]</scope>
    <source>
        <strain evidence="10 11">Pt1</strain>
    </source>
</reference>
<dbReference type="Gene3D" id="3.40.50.1000">
    <property type="entry name" value="HAD superfamily/HAD-like"/>
    <property type="match status" value="1"/>
</dbReference>
<dbReference type="NCBIfam" id="TIGR01494">
    <property type="entry name" value="ATPase_P-type"/>
    <property type="match status" value="2"/>
</dbReference>
<dbReference type="PANTHER" id="PTHR42861">
    <property type="entry name" value="CALCIUM-TRANSPORTING ATPASE"/>
    <property type="match status" value="1"/>
</dbReference>
<keyword evidence="11" id="KW-1185">Reference proteome</keyword>